<sequence length="690" mass="72209">MADPVGGLQQPCPWQNANIPAVLTVRGNIGDADLPHRLNAISTWLQQMAQKGDQEVKVSRVQPWNSVRVTFNIPRSAAQRLQQLAETRNQQLRDLGILAVQVEGHQEVVLNTPPPISMTGPPLAPGLPSTATPQFPQQSPQGVPRPAWATSPGGQVTPGEGMIPGQFSPVGNIRPPTAAQVPAFSFTAQQMGPQNRMPMPSPGGFVRPPQDQLPFRPEQVPSNTGGPPDQVGFPPTPQNFPRGFPPGFHPDGSSGFPGNQGPPGPMQGQMLPSMQVRGGATRLPVHHLLHNAGLAQSAGGGDPNLQGRDVTQSSPLLVNLLQNDISGNANISLAISRTTQSLMQQGGMQGNLQQQLAMLQQSGLLPQGNMASPGALQNMLQQAGMLQQQQEQQQQQQQPPPKKPAKRRDRSRARQRNKSNQQADAAGLHTVPPLPSPQSAMSGSPALSAGSPALSASPNMSASPSMAGAGGMASPSTQHFPSAPSPSIQQGFPSTSSPSLPQGFPRNSSPAVQNNFPTTSSPAVPPNYPSTSSPAVPPNFPPTSSPAVPPNFPPSSSPMQPGFPPSSSPAMQLPTSTASMPPGFPPTSASGVPPGFPPSSGAQPHFQPPSSVAMQQPGFPGMPAHANMTQQHQNFPNNPPPSFPQAMPGSSPMHTPFSNSPSPTMQQNFPRTSPSQSQPPLPPNFQGPFP</sequence>
<evidence type="ECO:0000313" key="3">
    <source>
        <dbReference type="Proteomes" id="UP000515135"/>
    </source>
</evidence>
<feature type="compositionally biased region" description="Low complexity" evidence="1">
    <location>
        <begin position="383"/>
        <end position="397"/>
    </location>
</feature>
<feature type="compositionally biased region" description="Low complexity" evidence="1">
    <location>
        <begin position="439"/>
        <end position="476"/>
    </location>
</feature>
<dbReference type="RefSeq" id="XP_019620330.1">
    <property type="nucleotide sequence ID" value="XM_019764771.1"/>
</dbReference>
<feature type="compositionally biased region" description="Low complexity" evidence="1">
    <location>
        <begin position="588"/>
        <end position="601"/>
    </location>
</feature>
<keyword evidence="3" id="KW-1185">Reference proteome</keyword>
<feature type="compositionally biased region" description="Polar residues" evidence="1">
    <location>
        <begin position="477"/>
        <end position="522"/>
    </location>
</feature>
<dbReference type="GeneID" id="109466905"/>
<feature type="domain" description="Nuclear receptor coactivator 6 TRADD-N" evidence="2">
    <location>
        <begin position="22"/>
        <end position="146"/>
    </location>
</feature>
<proteinExistence type="predicted"/>
<feature type="region of interest" description="Disordered" evidence="1">
    <location>
        <begin position="126"/>
        <end position="148"/>
    </location>
</feature>
<feature type="compositionally biased region" description="Polar residues" evidence="1">
    <location>
        <begin position="568"/>
        <end position="579"/>
    </location>
</feature>
<evidence type="ECO:0000259" key="2">
    <source>
        <dbReference type="Pfam" id="PF13820"/>
    </source>
</evidence>
<feature type="non-terminal residue" evidence="4">
    <location>
        <position position="690"/>
    </location>
</feature>
<dbReference type="InterPro" id="IPR032715">
    <property type="entry name" value="NCOA6_TRADD-N"/>
</dbReference>
<evidence type="ECO:0000256" key="1">
    <source>
        <dbReference type="SAM" id="MobiDB-lite"/>
    </source>
</evidence>
<reference evidence="4" key="1">
    <citation type="submission" date="2025-08" db="UniProtKB">
        <authorList>
            <consortium name="RefSeq"/>
        </authorList>
    </citation>
    <scope>IDENTIFICATION</scope>
    <source>
        <tissue evidence="4">Gonad</tissue>
    </source>
</reference>
<dbReference type="OrthoDB" id="5967287at2759"/>
<gene>
    <name evidence="4" type="primary">LOC109466905</name>
</gene>
<organism evidence="3 4">
    <name type="scientific">Branchiostoma belcheri</name>
    <name type="common">Amphioxus</name>
    <dbReference type="NCBI Taxonomy" id="7741"/>
    <lineage>
        <taxon>Eukaryota</taxon>
        <taxon>Metazoa</taxon>
        <taxon>Chordata</taxon>
        <taxon>Cephalochordata</taxon>
        <taxon>Leptocardii</taxon>
        <taxon>Amphioxiformes</taxon>
        <taxon>Branchiostomatidae</taxon>
        <taxon>Branchiostoma</taxon>
    </lineage>
</organism>
<name>A0A6P4XUN0_BRABE</name>
<feature type="compositionally biased region" description="Pro residues" evidence="1">
    <location>
        <begin position="234"/>
        <end position="248"/>
    </location>
</feature>
<protein>
    <submittedName>
        <fullName evidence="4">Extensin-like</fullName>
    </submittedName>
</protein>
<evidence type="ECO:0000313" key="4">
    <source>
        <dbReference type="RefSeq" id="XP_019620330.1"/>
    </source>
</evidence>
<dbReference type="Pfam" id="PF13820">
    <property type="entry name" value="NCOA6_TRADD-N"/>
    <property type="match status" value="1"/>
</dbReference>
<dbReference type="AlphaFoldDB" id="A0A6P4XUN0"/>
<dbReference type="Proteomes" id="UP000515135">
    <property type="component" value="Unplaced"/>
</dbReference>
<feature type="compositionally biased region" description="Polar residues" evidence="1">
    <location>
        <begin position="652"/>
        <end position="672"/>
    </location>
</feature>
<feature type="compositionally biased region" description="Pro residues" evidence="1">
    <location>
        <begin position="535"/>
        <end position="567"/>
    </location>
</feature>
<feature type="compositionally biased region" description="Pro residues" evidence="1">
    <location>
        <begin position="677"/>
        <end position="690"/>
    </location>
</feature>
<feature type="compositionally biased region" description="Basic residues" evidence="1">
    <location>
        <begin position="403"/>
        <end position="417"/>
    </location>
</feature>
<feature type="region of interest" description="Disordered" evidence="1">
    <location>
        <begin position="383"/>
        <end position="690"/>
    </location>
</feature>
<dbReference type="KEGG" id="bbel:109466905"/>
<accession>A0A6P4XUN0</accession>
<feature type="region of interest" description="Disordered" evidence="1">
    <location>
        <begin position="191"/>
        <end position="272"/>
    </location>
</feature>
<feature type="compositionally biased region" description="Polar residues" evidence="1">
    <location>
        <begin position="129"/>
        <end position="141"/>
    </location>
</feature>